<feature type="region of interest" description="Disordered" evidence="1">
    <location>
        <begin position="113"/>
        <end position="146"/>
    </location>
</feature>
<keyword evidence="3" id="KW-1185">Reference proteome</keyword>
<evidence type="ECO:0000313" key="2">
    <source>
        <dbReference type="EMBL" id="KAJ1200201.1"/>
    </source>
</evidence>
<evidence type="ECO:0000313" key="3">
    <source>
        <dbReference type="Proteomes" id="UP001066276"/>
    </source>
</evidence>
<reference evidence="2" key="1">
    <citation type="journal article" date="2022" name="bioRxiv">
        <title>Sequencing and chromosome-scale assembly of the giantPleurodeles waltlgenome.</title>
        <authorList>
            <person name="Brown T."/>
            <person name="Elewa A."/>
            <person name="Iarovenko S."/>
            <person name="Subramanian E."/>
            <person name="Araus A.J."/>
            <person name="Petzold A."/>
            <person name="Susuki M."/>
            <person name="Suzuki K.-i.T."/>
            <person name="Hayashi T."/>
            <person name="Toyoda A."/>
            <person name="Oliveira C."/>
            <person name="Osipova E."/>
            <person name="Leigh N.D."/>
            <person name="Simon A."/>
            <person name="Yun M.H."/>
        </authorList>
    </citation>
    <scope>NUCLEOTIDE SEQUENCE</scope>
    <source>
        <strain evidence="2">20211129_DDA</strain>
        <tissue evidence="2">Liver</tissue>
    </source>
</reference>
<name>A0AAV7VIM2_PLEWA</name>
<evidence type="ECO:0000256" key="1">
    <source>
        <dbReference type="SAM" id="MobiDB-lite"/>
    </source>
</evidence>
<dbReference type="EMBL" id="JANPWB010000003">
    <property type="protein sequence ID" value="KAJ1200201.1"/>
    <property type="molecule type" value="Genomic_DNA"/>
</dbReference>
<organism evidence="2 3">
    <name type="scientific">Pleurodeles waltl</name>
    <name type="common">Iberian ribbed newt</name>
    <dbReference type="NCBI Taxonomy" id="8319"/>
    <lineage>
        <taxon>Eukaryota</taxon>
        <taxon>Metazoa</taxon>
        <taxon>Chordata</taxon>
        <taxon>Craniata</taxon>
        <taxon>Vertebrata</taxon>
        <taxon>Euteleostomi</taxon>
        <taxon>Amphibia</taxon>
        <taxon>Batrachia</taxon>
        <taxon>Caudata</taxon>
        <taxon>Salamandroidea</taxon>
        <taxon>Salamandridae</taxon>
        <taxon>Pleurodelinae</taxon>
        <taxon>Pleurodeles</taxon>
    </lineage>
</organism>
<dbReference type="Proteomes" id="UP001066276">
    <property type="component" value="Chromosome 2_1"/>
</dbReference>
<feature type="compositionally biased region" description="Polar residues" evidence="1">
    <location>
        <begin position="136"/>
        <end position="146"/>
    </location>
</feature>
<comment type="caution">
    <text evidence="2">The sequence shown here is derived from an EMBL/GenBank/DDBJ whole genome shotgun (WGS) entry which is preliminary data.</text>
</comment>
<proteinExistence type="predicted"/>
<accession>A0AAV7VIM2</accession>
<feature type="compositionally biased region" description="Basic and acidic residues" evidence="1">
    <location>
        <begin position="119"/>
        <end position="128"/>
    </location>
</feature>
<sequence>MGPPKARELPARVSRCGNQLSAIRAWLVGAPPLCAISGVPDGPKSREKRPALWESAECYTRLVGGARPSVQSPVSQMGQKAERNVPRCGNQLSDIRAWSPLCAISVVPDGLKSRKKRPALRESAERYTRLVGGSHPSVQSPVSQMG</sequence>
<protein>
    <submittedName>
        <fullName evidence="2">Uncharacterized protein</fullName>
    </submittedName>
</protein>
<gene>
    <name evidence="2" type="ORF">NDU88_004027</name>
</gene>
<dbReference type="AlphaFoldDB" id="A0AAV7VIM2"/>